<evidence type="ECO:0000313" key="3">
    <source>
        <dbReference type="Proteomes" id="UP001634393"/>
    </source>
</evidence>
<keyword evidence="3" id="KW-1185">Reference proteome</keyword>
<gene>
    <name evidence="2" type="ORF">ACJIZ3_001986</name>
</gene>
<feature type="region of interest" description="Disordered" evidence="1">
    <location>
        <begin position="25"/>
        <end position="46"/>
    </location>
</feature>
<protein>
    <submittedName>
        <fullName evidence="2">Uncharacterized protein</fullName>
    </submittedName>
</protein>
<dbReference type="AlphaFoldDB" id="A0ABD3U7Q9"/>
<dbReference type="Proteomes" id="UP001634393">
    <property type="component" value="Unassembled WGS sequence"/>
</dbReference>
<dbReference type="EMBL" id="JBJXBP010000002">
    <property type="protein sequence ID" value="KAL3844583.1"/>
    <property type="molecule type" value="Genomic_DNA"/>
</dbReference>
<evidence type="ECO:0000313" key="2">
    <source>
        <dbReference type="EMBL" id="KAL3844583.1"/>
    </source>
</evidence>
<accession>A0ABD3U7Q9</accession>
<organism evidence="2 3">
    <name type="scientific">Penstemon smallii</name>
    <dbReference type="NCBI Taxonomy" id="265156"/>
    <lineage>
        <taxon>Eukaryota</taxon>
        <taxon>Viridiplantae</taxon>
        <taxon>Streptophyta</taxon>
        <taxon>Embryophyta</taxon>
        <taxon>Tracheophyta</taxon>
        <taxon>Spermatophyta</taxon>
        <taxon>Magnoliopsida</taxon>
        <taxon>eudicotyledons</taxon>
        <taxon>Gunneridae</taxon>
        <taxon>Pentapetalae</taxon>
        <taxon>asterids</taxon>
        <taxon>lamiids</taxon>
        <taxon>Lamiales</taxon>
        <taxon>Plantaginaceae</taxon>
        <taxon>Cheloneae</taxon>
        <taxon>Penstemon</taxon>
    </lineage>
</organism>
<reference evidence="2 3" key="1">
    <citation type="submission" date="2024-12" db="EMBL/GenBank/DDBJ databases">
        <title>The unique morphological basis and parallel evolutionary history of personate flowers in Penstemon.</title>
        <authorList>
            <person name="Depatie T.H."/>
            <person name="Wessinger C.A."/>
        </authorList>
    </citation>
    <scope>NUCLEOTIDE SEQUENCE [LARGE SCALE GENOMIC DNA]</scope>
    <source>
        <strain evidence="2">WTNN_2</strain>
        <tissue evidence="2">Leaf</tissue>
    </source>
</reference>
<evidence type="ECO:0000256" key="1">
    <source>
        <dbReference type="SAM" id="MobiDB-lite"/>
    </source>
</evidence>
<proteinExistence type="predicted"/>
<comment type="caution">
    <text evidence="2">The sequence shown here is derived from an EMBL/GenBank/DDBJ whole genome shotgun (WGS) entry which is preliminary data.</text>
</comment>
<sequence>MFSSILQSELIKLIVKRQFWKTRRKEKSTQNTASVSSFAHGRRKSCPHSTASFLTSQNNLLDPSFSNLNSITSLWIMQLHSCKLSLYK</sequence>
<name>A0ABD3U7Q9_9LAMI</name>